<reference evidence="1 2" key="1">
    <citation type="submission" date="2024-02" db="EMBL/GenBank/DDBJ databases">
        <authorList>
            <consortium name="ELIXIR-Norway"/>
            <consortium name="Elixir Norway"/>
        </authorList>
    </citation>
    <scope>NUCLEOTIDE SEQUENCE [LARGE SCALE GENOMIC DNA]</scope>
</reference>
<dbReference type="Gene3D" id="3.20.20.70">
    <property type="entry name" value="Aldolase class I"/>
    <property type="match status" value="1"/>
</dbReference>
<protein>
    <submittedName>
        <fullName evidence="1">Uncharacterized protein</fullName>
    </submittedName>
</protein>
<name>A0ABP0WQ86_9BRYO</name>
<accession>A0ABP0WQ86</accession>
<keyword evidence="2" id="KW-1185">Reference proteome</keyword>
<dbReference type="InterPro" id="IPR013785">
    <property type="entry name" value="Aldolase_TIM"/>
</dbReference>
<dbReference type="Proteomes" id="UP001497444">
    <property type="component" value="Chromosome 2"/>
</dbReference>
<dbReference type="PANTHER" id="PTHR30544">
    <property type="entry name" value="23S RRNA METHYLTRANSFERASE"/>
    <property type="match status" value="1"/>
</dbReference>
<dbReference type="InterPro" id="IPR040072">
    <property type="entry name" value="Methyltransferase_A"/>
</dbReference>
<dbReference type="EMBL" id="OZ020097">
    <property type="protein sequence ID" value="CAK9269018.1"/>
    <property type="molecule type" value="Genomic_DNA"/>
</dbReference>
<evidence type="ECO:0000313" key="2">
    <source>
        <dbReference type="Proteomes" id="UP001497444"/>
    </source>
</evidence>
<dbReference type="PANTHER" id="PTHR30544:SF9">
    <property type="entry name" value="RADICAL SAM SUPERFAMILY PROTEIN"/>
    <property type="match status" value="1"/>
</dbReference>
<organism evidence="1 2">
    <name type="scientific">Sphagnum jensenii</name>
    <dbReference type="NCBI Taxonomy" id="128206"/>
    <lineage>
        <taxon>Eukaryota</taxon>
        <taxon>Viridiplantae</taxon>
        <taxon>Streptophyta</taxon>
        <taxon>Embryophyta</taxon>
        <taxon>Bryophyta</taxon>
        <taxon>Sphagnophytina</taxon>
        <taxon>Sphagnopsida</taxon>
        <taxon>Sphagnales</taxon>
        <taxon>Sphagnaceae</taxon>
        <taxon>Sphagnum</taxon>
    </lineage>
</organism>
<sequence>MCNQESGLGVVTNVMFMDMGEPFQNMNTKITAVEIMINGQGLHLSPLKVAISTSGVVPQIRTFCQTSDCALAVNSNATTDTVKDQIMCVNRKYNFMDPFDCVWEELVTPRPGEKLLMMLMSMVMSLYMRNDTSENLWLYFNLQEQRSTIHDKSE</sequence>
<proteinExistence type="predicted"/>
<evidence type="ECO:0000313" key="1">
    <source>
        <dbReference type="EMBL" id="CAK9269018.1"/>
    </source>
</evidence>
<gene>
    <name evidence="1" type="ORF">CSSPJE1EN1_LOCUS14496</name>
</gene>